<protein>
    <recommendedName>
        <fullName evidence="8">Conjugal transfer protein TrbD</fullName>
    </recommendedName>
</protein>
<dbReference type="InterPro" id="IPR007792">
    <property type="entry name" value="T4SS_VirB3/TrbD/AvhB"/>
</dbReference>
<keyword evidence="4 5" id="KW-0472">Membrane</keyword>
<sequence length="93" mass="10690">MRTVPVHRSLYRRILILGGERDLVQLSAFIAFLVGVGGMTLISFLAGGIFWLIAIFCLQRMAKADVYMGQVFERHVRQQDFYPARTSVWRGNR</sequence>
<evidence type="ECO:0000256" key="2">
    <source>
        <dbReference type="ARBA" id="ARBA00022692"/>
    </source>
</evidence>
<keyword evidence="3 5" id="KW-1133">Transmembrane helix</keyword>
<dbReference type="EMBL" id="BAAFSG010000001">
    <property type="protein sequence ID" value="GAB1253044.1"/>
    <property type="molecule type" value="Genomic_DNA"/>
</dbReference>
<keyword evidence="2 5" id="KW-0812">Transmembrane</keyword>
<evidence type="ECO:0008006" key="8">
    <source>
        <dbReference type="Google" id="ProtNLM"/>
    </source>
</evidence>
<comment type="caution">
    <text evidence="6">The sequence shown here is derived from an EMBL/GenBank/DDBJ whole genome shotgun (WGS) entry which is preliminary data.</text>
</comment>
<evidence type="ECO:0000313" key="6">
    <source>
        <dbReference type="EMBL" id="GAB1253044.1"/>
    </source>
</evidence>
<keyword evidence="7" id="KW-1185">Reference proteome</keyword>
<accession>A0ABQ0E5M5</accession>
<feature type="transmembrane region" description="Helical" evidence="5">
    <location>
        <begin position="29"/>
        <end position="58"/>
    </location>
</feature>
<evidence type="ECO:0000256" key="3">
    <source>
        <dbReference type="ARBA" id="ARBA00022989"/>
    </source>
</evidence>
<evidence type="ECO:0000256" key="5">
    <source>
        <dbReference type="SAM" id="Phobius"/>
    </source>
</evidence>
<comment type="subcellular location">
    <subcellularLocation>
        <location evidence="1">Membrane</location>
    </subcellularLocation>
</comment>
<evidence type="ECO:0000256" key="1">
    <source>
        <dbReference type="ARBA" id="ARBA00004370"/>
    </source>
</evidence>
<reference evidence="6 7" key="1">
    <citation type="journal article" date="2025" name="Int. J. Syst. Evol. Microbiol.">
        <title>Desulfovibrio falkowii sp. nov., Porphyromonas miyakawae sp. nov., Mediterraneibacter flintii sp. nov. and Owariibacterium komagatae gen. nov., sp. nov., isolated from human faeces.</title>
        <authorList>
            <person name="Hamaguchi T."/>
            <person name="Ohara M."/>
            <person name="Hisatomi A."/>
            <person name="Sekiguchi K."/>
            <person name="Takeda J.I."/>
            <person name="Ueyama J."/>
            <person name="Ito M."/>
            <person name="Nishiwaki H."/>
            <person name="Ogi T."/>
            <person name="Hirayama M."/>
            <person name="Ohkuma M."/>
            <person name="Sakamoto M."/>
            <person name="Ohno K."/>
        </authorList>
    </citation>
    <scope>NUCLEOTIDE SEQUENCE [LARGE SCALE GENOMIC DNA]</scope>
    <source>
        <strain evidence="6 7">13CB8C</strain>
    </source>
</reference>
<gene>
    <name evidence="6" type="ORF">Defa_05310</name>
</gene>
<dbReference type="Pfam" id="PF05101">
    <property type="entry name" value="VirB3"/>
    <property type="match status" value="1"/>
</dbReference>
<dbReference type="RefSeq" id="WP_407844119.1">
    <property type="nucleotide sequence ID" value="NZ_BAAFSG010000001.1"/>
</dbReference>
<evidence type="ECO:0000313" key="7">
    <source>
        <dbReference type="Proteomes" id="UP001628192"/>
    </source>
</evidence>
<dbReference type="Proteomes" id="UP001628192">
    <property type="component" value="Unassembled WGS sequence"/>
</dbReference>
<dbReference type="NCBIfam" id="NF010395">
    <property type="entry name" value="PRK13823.1"/>
    <property type="match status" value="1"/>
</dbReference>
<proteinExistence type="predicted"/>
<evidence type="ECO:0000256" key="4">
    <source>
        <dbReference type="ARBA" id="ARBA00023136"/>
    </source>
</evidence>
<organism evidence="6 7">
    <name type="scientific">Desulfovibrio falkowii</name>
    <dbReference type="NCBI Taxonomy" id="3136602"/>
    <lineage>
        <taxon>Bacteria</taxon>
        <taxon>Pseudomonadati</taxon>
        <taxon>Thermodesulfobacteriota</taxon>
        <taxon>Desulfovibrionia</taxon>
        <taxon>Desulfovibrionales</taxon>
        <taxon>Desulfovibrionaceae</taxon>
        <taxon>Desulfovibrio</taxon>
    </lineage>
</organism>
<name>A0ABQ0E5M5_9BACT</name>